<comment type="caution">
    <text evidence="1">The sequence shown here is derived from an EMBL/GenBank/DDBJ whole genome shotgun (WGS) entry which is preliminary data.</text>
</comment>
<dbReference type="Gene3D" id="2.30.110.20">
    <property type="entry name" value="Hcp1-like"/>
    <property type="match status" value="1"/>
</dbReference>
<proteinExistence type="predicted"/>
<gene>
    <name evidence="1" type="ORF">FE392_01180</name>
</gene>
<evidence type="ECO:0000313" key="2">
    <source>
        <dbReference type="Proteomes" id="UP001271890"/>
    </source>
</evidence>
<dbReference type="EMBL" id="VCDN01000004">
    <property type="protein sequence ID" value="MDX7985951.1"/>
    <property type="molecule type" value="Genomic_DNA"/>
</dbReference>
<keyword evidence="2" id="KW-1185">Reference proteome</keyword>
<protein>
    <submittedName>
        <fullName evidence="1">Type VI secretion system tube protein Hcp</fullName>
    </submittedName>
</protein>
<dbReference type="InterPro" id="IPR036624">
    <property type="entry name" value="Hcp1-lik_sf"/>
</dbReference>
<dbReference type="InterPro" id="IPR008514">
    <property type="entry name" value="T6SS_Hcp"/>
</dbReference>
<accession>A0ABU4S4K0</accession>
<name>A0ABU4S4K0_9GAMM</name>
<organism evidence="1 2">
    <name type="scientific">Xenorhabdus santafensis</name>
    <dbReference type="NCBI Taxonomy" id="2582833"/>
    <lineage>
        <taxon>Bacteria</taxon>
        <taxon>Pseudomonadati</taxon>
        <taxon>Pseudomonadota</taxon>
        <taxon>Gammaproteobacteria</taxon>
        <taxon>Enterobacterales</taxon>
        <taxon>Morganellaceae</taxon>
        <taxon>Xenorhabdus</taxon>
    </lineage>
</organism>
<sequence>MADYSNIPFGFVQFKDIKGEVKVGEHTDWIALEYTTIKIVNTSNSSTDVGSWGSGKAYLEPIPLLLSYDKAITTLQKFAANGTHIESANIHLLRNLGGTKAVKWIQYELSDVFIVEAQCGSPKEPTSIRVMCKKIKCTFTPADYKGKSQGDITWTWDLENQAIT</sequence>
<dbReference type="Pfam" id="PF05638">
    <property type="entry name" value="T6SS_HCP"/>
    <property type="match status" value="1"/>
</dbReference>
<dbReference type="RefSeq" id="WP_319928405.1">
    <property type="nucleotide sequence ID" value="NZ_VCDN01000004.1"/>
</dbReference>
<dbReference type="Proteomes" id="UP001271890">
    <property type="component" value="Unassembled WGS sequence"/>
</dbReference>
<dbReference type="SUPFAM" id="SSF141452">
    <property type="entry name" value="Hcp1-like"/>
    <property type="match status" value="1"/>
</dbReference>
<evidence type="ECO:0000313" key="1">
    <source>
        <dbReference type="EMBL" id="MDX7985951.1"/>
    </source>
</evidence>
<reference evidence="2" key="1">
    <citation type="journal article" date="2024" name="Toxins">
        <title>Genome Sequence Analysis of Native Xenorhabdus Strains Isolated from Entomopathogenic Nematodes in Argentina.</title>
        <authorList>
            <person name="Palma L."/>
            <person name="Frizzo L."/>
            <person name="Kaiser S."/>
            <person name="Berry C."/>
            <person name="Caballero P."/>
            <person name="Bode H.B."/>
            <person name="Del Valle E.E."/>
        </authorList>
    </citation>
    <scope>NUCLEOTIDE SEQUENCE [LARGE SCALE GENOMIC DNA]</scope>
    <source>
        <strain evidence="2">12</strain>
    </source>
</reference>